<reference evidence="2 3" key="1">
    <citation type="submission" date="2019-01" db="EMBL/GenBank/DDBJ databases">
        <title>Draft genome sequences of Candidatus Mycoplasma haemohominis SWG34-3 identified from a patient with pyrexia, anemia and liver dysfunction.</title>
        <authorList>
            <person name="Sekizuka T."/>
            <person name="Hattori N."/>
            <person name="Katano H."/>
            <person name="Takuma T."/>
            <person name="Ito T."/>
            <person name="Arai N."/>
            <person name="Yanai R."/>
            <person name="Ishii S."/>
            <person name="Miura Y."/>
            <person name="Tokunaga T."/>
            <person name="Watanabe H."/>
            <person name="Nomura N."/>
            <person name="Eguchi J."/>
            <person name="Arai T."/>
            <person name="Hasegawa H."/>
            <person name="Nakamaki T."/>
            <person name="Wakita T."/>
            <person name="Niki Y."/>
            <person name="Kuroda M."/>
        </authorList>
    </citation>
    <scope>NUCLEOTIDE SEQUENCE [LARGE SCALE GENOMIC DNA]</scope>
    <source>
        <strain evidence="2">SWG34-3</strain>
    </source>
</reference>
<feature type="coiled-coil region" evidence="1">
    <location>
        <begin position="263"/>
        <end position="290"/>
    </location>
</feature>
<dbReference type="EMBL" id="BIMN01000002">
    <property type="protein sequence ID" value="GCE63481.1"/>
    <property type="molecule type" value="Genomic_DNA"/>
</dbReference>
<protein>
    <submittedName>
        <fullName evidence="2">Uncharacterized protein</fullName>
    </submittedName>
</protein>
<name>A0A478FPW8_9MOLU</name>
<keyword evidence="1" id="KW-0175">Coiled coil</keyword>
<evidence type="ECO:0000313" key="2">
    <source>
        <dbReference type="EMBL" id="GCE63481.1"/>
    </source>
</evidence>
<dbReference type="Proteomes" id="UP000324831">
    <property type="component" value="Unassembled WGS sequence"/>
</dbReference>
<organism evidence="2 3">
    <name type="scientific">Candidatus Mycoplasma haematohominis</name>
    <dbReference type="NCBI Taxonomy" id="1494318"/>
    <lineage>
        <taxon>Bacteria</taxon>
        <taxon>Bacillati</taxon>
        <taxon>Mycoplasmatota</taxon>
        <taxon>Mollicutes</taxon>
        <taxon>Mycoplasmataceae</taxon>
        <taxon>Mycoplasma</taxon>
    </lineage>
</organism>
<comment type="caution">
    <text evidence="2">The sequence shown here is derived from an EMBL/GenBank/DDBJ whole genome shotgun (WGS) entry which is preliminary data.</text>
</comment>
<gene>
    <name evidence="2" type="ORF">MHSWG343_04780</name>
</gene>
<evidence type="ECO:0000256" key="1">
    <source>
        <dbReference type="SAM" id="Coils"/>
    </source>
</evidence>
<dbReference type="AlphaFoldDB" id="A0A478FPW8"/>
<sequence>MQQLLLTSPVIGYGGKIGFAASLLLVSSAATVFSFQSPTKEKIKEIEAINQPVKEFFNSTISGAFTEVGQGIYSQYKNWFGEEIKSSLEKENLKKLSDKFKEWAPGIKSVGTTIHGAFKSGIIEEVNYYLFQLGGIIKAVIRNIPLIARDSIISEAKGNESSNGKVLFGYEEIKKLVTNEKAMEFFESIKNVISSHGKVLDNFTYQDGRAIINAFKHLAQRDESGIKNGFSNLVNNAKEVNKKEYTAQQTQELLKDLFLGQGWKEMKKHVAELKKQIENMKTQIKSLIGEKTNIEVFEKILEGLEKELPVFAEENIS</sequence>
<accession>A0A478FPW8</accession>
<proteinExistence type="predicted"/>
<evidence type="ECO:0000313" key="3">
    <source>
        <dbReference type="Proteomes" id="UP000324831"/>
    </source>
</evidence>